<accession>A0A7S0BYX5</accession>
<gene>
    <name evidence="1" type="ORF">PINE0816_LOCUS2578</name>
</gene>
<organism evidence="1">
    <name type="scientific">Proboscia inermis</name>
    <dbReference type="NCBI Taxonomy" id="420281"/>
    <lineage>
        <taxon>Eukaryota</taxon>
        <taxon>Sar</taxon>
        <taxon>Stramenopiles</taxon>
        <taxon>Ochrophyta</taxon>
        <taxon>Bacillariophyta</taxon>
        <taxon>Coscinodiscophyceae</taxon>
        <taxon>Rhizosoleniophycidae</taxon>
        <taxon>Rhizosoleniales</taxon>
        <taxon>Rhizosoleniaceae</taxon>
        <taxon>Proboscia</taxon>
    </lineage>
</organism>
<name>A0A7S0BYX5_9STRA</name>
<dbReference type="AlphaFoldDB" id="A0A7S0BYX5"/>
<sequence>MVLPVRSNSAIANTDIMLSHNHHPMRRMHPVESEDICDSVMSNNLVDRVKSCTISPPSRSISPPITPLIPPMTRPIKQNLMKVRTALPFDFTGTWQTKSDLYHRCLLIGEINNLVLERALKKNKFWSPSNTRHIELLLYRSAKSLNSYMDRSTLKIRLDALSRCIMKAKMKWGPKQSSSQGRGSIQSNHSANSVLGSFPATHASSKIRKIPLNQQIQVRSKFKFNLRMRCSTRAIFLHNIRYQCFL</sequence>
<protein>
    <submittedName>
        <fullName evidence="1">Uncharacterized protein</fullName>
    </submittedName>
</protein>
<reference evidence="1" key="1">
    <citation type="submission" date="2021-01" db="EMBL/GenBank/DDBJ databases">
        <authorList>
            <person name="Corre E."/>
            <person name="Pelletier E."/>
            <person name="Niang G."/>
            <person name="Scheremetjew M."/>
            <person name="Finn R."/>
            <person name="Kale V."/>
            <person name="Holt S."/>
            <person name="Cochrane G."/>
            <person name="Meng A."/>
            <person name="Brown T."/>
            <person name="Cohen L."/>
        </authorList>
    </citation>
    <scope>NUCLEOTIDE SEQUENCE</scope>
    <source>
        <strain evidence="1">CCAP1064/1</strain>
    </source>
</reference>
<evidence type="ECO:0000313" key="1">
    <source>
        <dbReference type="EMBL" id="CAD8406461.1"/>
    </source>
</evidence>
<dbReference type="EMBL" id="HBEL01005396">
    <property type="protein sequence ID" value="CAD8406461.1"/>
    <property type="molecule type" value="Transcribed_RNA"/>
</dbReference>
<proteinExistence type="predicted"/>